<keyword evidence="2" id="KW-1185">Reference proteome</keyword>
<sequence>MTAFEGLRLLLVIRNSSLAAAAGLIFRNAISLLELLLQHADPADPGRGACETLLRELRRILPPTGDAAAALPAPALPQASARLWELAARMAADREVGGRLRAEALADPDTPQFWQAIGLALFKIPLPAAVAWRERWAAATGEAGAAASWLELPYDKDETILGASPGRSGVRLAQAAGLDRRLGGEVPGTGDDLVGRITSIFLWLAENDPQAWQVFRPVNRFGPEAVNPRYVGAVLGSFAAWRQARRHGDAVAALKQLLDLDEAIHSLWAFPLPDRRSRWCLLQGRLRARLFEAERRVRGACLRDLSGLSVRQVRDFAADDCGIDAGAAPGDVLACLRVHASIAGESLNGRVMVQQLQ</sequence>
<accession>A0A5M6IYJ2</accession>
<evidence type="ECO:0000313" key="1">
    <source>
        <dbReference type="EMBL" id="KAA5613382.1"/>
    </source>
</evidence>
<dbReference type="OrthoDB" id="466141at2"/>
<organism evidence="1 2">
    <name type="scientific">Rhodovastum atsumiense</name>
    <dbReference type="NCBI Taxonomy" id="504468"/>
    <lineage>
        <taxon>Bacteria</taxon>
        <taxon>Pseudomonadati</taxon>
        <taxon>Pseudomonadota</taxon>
        <taxon>Alphaproteobacteria</taxon>
        <taxon>Acetobacterales</taxon>
        <taxon>Acetobacteraceae</taxon>
        <taxon>Rhodovastum</taxon>
    </lineage>
</organism>
<reference evidence="1 2" key="1">
    <citation type="submission" date="2019-09" db="EMBL/GenBank/DDBJ databases">
        <title>Genome sequence of Rhodovastum atsumiense, a diverse member of the Acetobacteraceae family of non-sulfur purple photosynthetic bacteria.</title>
        <authorList>
            <person name="Meyer T."/>
            <person name="Kyndt J."/>
        </authorList>
    </citation>
    <scope>NUCLEOTIDE SEQUENCE [LARGE SCALE GENOMIC DNA]</scope>
    <source>
        <strain evidence="1 2">DSM 21279</strain>
    </source>
</reference>
<dbReference type="EMBL" id="VWPK01000006">
    <property type="protein sequence ID" value="KAA5613382.1"/>
    <property type="molecule type" value="Genomic_DNA"/>
</dbReference>
<name>A0A5M6IYJ2_9PROT</name>
<dbReference type="AlphaFoldDB" id="A0A5M6IYJ2"/>
<dbReference type="RefSeq" id="WP_150039493.1">
    <property type="nucleotide sequence ID" value="NZ_OW485601.1"/>
</dbReference>
<gene>
    <name evidence="1" type="ORF">F1189_04795</name>
</gene>
<evidence type="ECO:0000313" key="2">
    <source>
        <dbReference type="Proteomes" id="UP000325255"/>
    </source>
</evidence>
<protein>
    <submittedName>
        <fullName evidence="1">Uncharacterized protein</fullName>
    </submittedName>
</protein>
<dbReference type="Proteomes" id="UP000325255">
    <property type="component" value="Unassembled WGS sequence"/>
</dbReference>
<proteinExistence type="predicted"/>
<comment type="caution">
    <text evidence="1">The sequence shown here is derived from an EMBL/GenBank/DDBJ whole genome shotgun (WGS) entry which is preliminary data.</text>
</comment>